<dbReference type="EMBL" id="KI669512">
    <property type="protein sequence ID" value="OCF31896.1"/>
    <property type="molecule type" value="Genomic_DNA"/>
</dbReference>
<proteinExistence type="predicted"/>
<evidence type="ECO:0000313" key="2">
    <source>
        <dbReference type="Proteomes" id="UP000092666"/>
    </source>
</evidence>
<gene>
    <name evidence="1" type="ORF">I316_06497</name>
</gene>
<evidence type="ECO:0000313" key="1">
    <source>
        <dbReference type="EMBL" id="OCF31896.1"/>
    </source>
</evidence>
<keyword evidence="2" id="KW-1185">Reference proteome</keyword>
<dbReference type="Proteomes" id="UP000092666">
    <property type="component" value="Unassembled WGS sequence"/>
</dbReference>
<reference evidence="1 2" key="1">
    <citation type="submission" date="2013-07" db="EMBL/GenBank/DDBJ databases">
        <title>The Genome Sequence of Cryptococcus heveanensis BCC8398.</title>
        <authorList>
            <consortium name="The Broad Institute Genome Sequencing Platform"/>
            <person name="Cuomo C."/>
            <person name="Litvintseva A."/>
            <person name="Chen Y."/>
            <person name="Heitman J."/>
            <person name="Sun S."/>
            <person name="Springer D."/>
            <person name="Dromer F."/>
            <person name="Young S.K."/>
            <person name="Zeng Q."/>
            <person name="Gargeya S."/>
            <person name="Fitzgerald M."/>
            <person name="Abouelleil A."/>
            <person name="Alvarado L."/>
            <person name="Berlin A.M."/>
            <person name="Chapman S.B."/>
            <person name="Dewar J."/>
            <person name="Goldberg J."/>
            <person name="Griggs A."/>
            <person name="Gujja S."/>
            <person name="Hansen M."/>
            <person name="Howarth C."/>
            <person name="Imamovic A."/>
            <person name="Larimer J."/>
            <person name="McCowan C."/>
            <person name="Murphy C."/>
            <person name="Pearson M."/>
            <person name="Priest M."/>
            <person name="Roberts A."/>
            <person name="Saif S."/>
            <person name="Shea T."/>
            <person name="Sykes S."/>
            <person name="Wortman J."/>
            <person name="Nusbaum C."/>
            <person name="Birren B."/>
        </authorList>
    </citation>
    <scope>NUCLEOTIDE SEQUENCE [LARGE SCALE GENOMIC DNA]</scope>
    <source>
        <strain evidence="1 2">BCC8398</strain>
    </source>
</reference>
<dbReference type="STRING" id="1296120.A0A1B9GLG8"/>
<dbReference type="AlphaFoldDB" id="A0A1B9GLG8"/>
<name>A0A1B9GLG8_9TREE</name>
<protein>
    <submittedName>
        <fullName evidence="1">Uncharacterized protein</fullName>
    </submittedName>
</protein>
<reference evidence="2" key="2">
    <citation type="submission" date="2013-12" db="EMBL/GenBank/DDBJ databases">
        <title>Evolution of pathogenesis and genome organization in the Tremellales.</title>
        <authorList>
            <person name="Cuomo C."/>
            <person name="Litvintseva A."/>
            <person name="Heitman J."/>
            <person name="Chen Y."/>
            <person name="Sun S."/>
            <person name="Springer D."/>
            <person name="Dromer F."/>
            <person name="Young S."/>
            <person name="Zeng Q."/>
            <person name="Chapman S."/>
            <person name="Gujja S."/>
            <person name="Saif S."/>
            <person name="Birren B."/>
        </authorList>
    </citation>
    <scope>NUCLEOTIDE SEQUENCE [LARGE SCALE GENOMIC DNA]</scope>
    <source>
        <strain evidence="2">BCC8398</strain>
    </source>
</reference>
<organism evidence="1 2">
    <name type="scientific">Kwoniella heveanensis BCC8398</name>
    <dbReference type="NCBI Taxonomy" id="1296120"/>
    <lineage>
        <taxon>Eukaryota</taxon>
        <taxon>Fungi</taxon>
        <taxon>Dikarya</taxon>
        <taxon>Basidiomycota</taxon>
        <taxon>Agaricomycotina</taxon>
        <taxon>Tremellomycetes</taxon>
        <taxon>Tremellales</taxon>
        <taxon>Cryptococcaceae</taxon>
        <taxon>Kwoniella</taxon>
    </lineage>
</organism>
<accession>A0A1B9GLG8</accession>
<sequence length="226" mass="25208">MAHQVEIPHILRENSIFQSFEPLKHLIDDTGTVALPATDEIVSSLHNFIQASSVVQGSSSPAMVAALKLETALLSTEQSPGRDRDDSLLDRIENLINDKFKAFDDRFKTFDDKFKTFDDRIKTFDEQIIAIRTVVDKMEWREQETAARARNRSRSAAGIPWIAVPSHVHGRSAPGGVKQPLKSIADVIGLEGTALGEWLRLYEIEETGTLADQKRTLIDFLSGVSH</sequence>